<evidence type="ECO:0000313" key="1">
    <source>
        <dbReference type="EMBL" id="ACV64196.1"/>
    </source>
</evidence>
<dbReference type="HOGENOM" id="CLU_1127636_0_0_9"/>
<dbReference type="RefSeq" id="WP_015758886.1">
    <property type="nucleotide sequence ID" value="NC_013216.1"/>
</dbReference>
<dbReference type="STRING" id="485916.Dtox_3477"/>
<dbReference type="Proteomes" id="UP000002217">
    <property type="component" value="Chromosome"/>
</dbReference>
<name>C8W6T7_DESAS</name>
<organism evidence="1 2">
    <name type="scientific">Desulfofarcimen acetoxidans (strain ATCC 49208 / DSM 771 / KCTC 5769 / VKM B-1644 / 5575)</name>
    <name type="common">Desulfotomaculum acetoxidans</name>
    <dbReference type="NCBI Taxonomy" id="485916"/>
    <lineage>
        <taxon>Bacteria</taxon>
        <taxon>Bacillati</taxon>
        <taxon>Bacillota</taxon>
        <taxon>Clostridia</taxon>
        <taxon>Eubacteriales</taxon>
        <taxon>Peptococcaceae</taxon>
        <taxon>Desulfofarcimen</taxon>
    </lineage>
</organism>
<dbReference type="KEGG" id="dae:Dtox_3477"/>
<keyword evidence="2" id="KW-1185">Reference proteome</keyword>
<accession>C8W6T7</accession>
<sequence length="246" mass="28402">MLPVALNYLGTVKEKNLGSKLLGLFDDFKVIKLSCSQDYKEDRLQLCQPEEYEDLQQHVQKFWDQSGNFLELRGPKDKLQRIVRQMLFFDEEKKFEKVFLDGCNGCTDFPWACQFVMVHLPVSDWEQAIDWMRKADIIVLNSLEDEENEDLINKIIKICPDILNIAKNGQEDSLKGMKDELDVLFAGYMEKRERIKHLLQLQCAARSISCAQARSMAEKLGVSTFLFGNVCDECGYRITNCGLSCF</sequence>
<protein>
    <submittedName>
        <fullName evidence="1">Uncharacterized protein</fullName>
    </submittedName>
</protein>
<dbReference type="EMBL" id="CP001720">
    <property type="protein sequence ID" value="ACV64196.1"/>
    <property type="molecule type" value="Genomic_DNA"/>
</dbReference>
<proteinExistence type="predicted"/>
<gene>
    <name evidence="1" type="ordered locus">Dtox_3477</name>
</gene>
<dbReference type="OrthoDB" id="1807327at2"/>
<reference evidence="1 2" key="1">
    <citation type="journal article" date="2009" name="Stand. Genomic Sci.">
        <title>Complete genome sequence of Desulfotomaculum acetoxidans type strain (5575).</title>
        <authorList>
            <person name="Spring S."/>
            <person name="Lapidus A."/>
            <person name="Schroder M."/>
            <person name="Gleim D."/>
            <person name="Sims D."/>
            <person name="Meincke L."/>
            <person name="Glavina Del Rio T."/>
            <person name="Tice H."/>
            <person name="Copeland A."/>
            <person name="Cheng J.F."/>
            <person name="Lucas S."/>
            <person name="Chen F."/>
            <person name="Nolan M."/>
            <person name="Bruce D."/>
            <person name="Goodwin L."/>
            <person name="Pitluck S."/>
            <person name="Ivanova N."/>
            <person name="Mavromatis K."/>
            <person name="Mikhailova N."/>
            <person name="Pati A."/>
            <person name="Chen A."/>
            <person name="Palaniappan K."/>
            <person name="Land M."/>
            <person name="Hauser L."/>
            <person name="Chang Y.J."/>
            <person name="Jeffries C.D."/>
            <person name="Chain P."/>
            <person name="Saunders E."/>
            <person name="Brettin T."/>
            <person name="Detter J.C."/>
            <person name="Goker M."/>
            <person name="Bristow J."/>
            <person name="Eisen J.A."/>
            <person name="Markowitz V."/>
            <person name="Hugenholtz P."/>
            <person name="Kyrpides N.C."/>
            <person name="Klenk H.P."/>
            <person name="Han C."/>
        </authorList>
    </citation>
    <scope>NUCLEOTIDE SEQUENCE [LARGE SCALE GENOMIC DNA]</scope>
    <source>
        <strain evidence="2">ATCC 49208 / DSM 771 / VKM B-1644</strain>
    </source>
</reference>
<dbReference type="AlphaFoldDB" id="C8W6T7"/>
<evidence type="ECO:0000313" key="2">
    <source>
        <dbReference type="Proteomes" id="UP000002217"/>
    </source>
</evidence>